<keyword evidence="2" id="KW-0472">Membrane</keyword>
<feature type="transmembrane region" description="Helical" evidence="2">
    <location>
        <begin position="82"/>
        <end position="104"/>
    </location>
</feature>
<protein>
    <submittedName>
        <fullName evidence="3">Uncharacterized protein</fullName>
    </submittedName>
</protein>
<dbReference type="RefSeq" id="WP_145244487.1">
    <property type="nucleotide sequence ID" value="NZ_CP036273.1"/>
</dbReference>
<evidence type="ECO:0000256" key="1">
    <source>
        <dbReference type="SAM" id="MobiDB-lite"/>
    </source>
</evidence>
<accession>A0A517Y3M5</accession>
<feature type="region of interest" description="Disordered" evidence="1">
    <location>
        <begin position="39"/>
        <end position="65"/>
    </location>
</feature>
<dbReference type="Proteomes" id="UP000319576">
    <property type="component" value="Chromosome"/>
</dbReference>
<evidence type="ECO:0000313" key="4">
    <source>
        <dbReference type="Proteomes" id="UP000319576"/>
    </source>
</evidence>
<organism evidence="3 4">
    <name type="scientific">Urbifossiella limnaea</name>
    <dbReference type="NCBI Taxonomy" id="2528023"/>
    <lineage>
        <taxon>Bacteria</taxon>
        <taxon>Pseudomonadati</taxon>
        <taxon>Planctomycetota</taxon>
        <taxon>Planctomycetia</taxon>
        <taxon>Gemmatales</taxon>
        <taxon>Gemmataceae</taxon>
        <taxon>Urbifossiella</taxon>
    </lineage>
</organism>
<dbReference type="EMBL" id="CP036273">
    <property type="protein sequence ID" value="QDU24322.1"/>
    <property type="molecule type" value="Genomic_DNA"/>
</dbReference>
<evidence type="ECO:0000313" key="3">
    <source>
        <dbReference type="EMBL" id="QDU24322.1"/>
    </source>
</evidence>
<proteinExistence type="predicted"/>
<keyword evidence="4" id="KW-1185">Reference proteome</keyword>
<feature type="transmembrane region" description="Helical" evidence="2">
    <location>
        <begin position="6"/>
        <end position="26"/>
    </location>
</feature>
<name>A0A517Y3M5_9BACT</name>
<evidence type="ECO:0000256" key="2">
    <source>
        <dbReference type="SAM" id="Phobius"/>
    </source>
</evidence>
<gene>
    <name evidence="3" type="ORF">ETAA1_63360</name>
</gene>
<dbReference type="AlphaFoldDB" id="A0A517Y3M5"/>
<dbReference type="OrthoDB" id="292737at2"/>
<feature type="compositionally biased region" description="Basic and acidic residues" evidence="1">
    <location>
        <begin position="47"/>
        <end position="58"/>
    </location>
</feature>
<feature type="transmembrane region" description="Helical" evidence="2">
    <location>
        <begin position="147"/>
        <end position="171"/>
    </location>
</feature>
<keyword evidence="2" id="KW-0812">Transmembrane</keyword>
<dbReference type="KEGG" id="uli:ETAA1_63360"/>
<reference evidence="3 4" key="1">
    <citation type="submission" date="2019-02" db="EMBL/GenBank/DDBJ databases">
        <title>Deep-cultivation of Planctomycetes and their phenomic and genomic characterization uncovers novel biology.</title>
        <authorList>
            <person name="Wiegand S."/>
            <person name="Jogler M."/>
            <person name="Boedeker C."/>
            <person name="Pinto D."/>
            <person name="Vollmers J."/>
            <person name="Rivas-Marin E."/>
            <person name="Kohn T."/>
            <person name="Peeters S.H."/>
            <person name="Heuer A."/>
            <person name="Rast P."/>
            <person name="Oberbeckmann S."/>
            <person name="Bunk B."/>
            <person name="Jeske O."/>
            <person name="Meyerdierks A."/>
            <person name="Storesund J.E."/>
            <person name="Kallscheuer N."/>
            <person name="Luecker S."/>
            <person name="Lage O.M."/>
            <person name="Pohl T."/>
            <person name="Merkel B.J."/>
            <person name="Hornburger P."/>
            <person name="Mueller R.-W."/>
            <person name="Bruemmer F."/>
            <person name="Labrenz M."/>
            <person name="Spormann A.M."/>
            <person name="Op den Camp H."/>
            <person name="Overmann J."/>
            <person name="Amann R."/>
            <person name="Jetten M.S.M."/>
            <person name="Mascher T."/>
            <person name="Medema M.H."/>
            <person name="Devos D.P."/>
            <person name="Kaster A.-K."/>
            <person name="Ovreas L."/>
            <person name="Rohde M."/>
            <person name="Galperin M.Y."/>
            <person name="Jogler C."/>
        </authorList>
    </citation>
    <scope>NUCLEOTIDE SEQUENCE [LARGE SCALE GENOMIC DNA]</scope>
    <source>
        <strain evidence="3 4">ETA_A1</strain>
    </source>
</reference>
<feature type="transmembrane region" description="Helical" evidence="2">
    <location>
        <begin position="116"/>
        <end position="135"/>
    </location>
</feature>
<sequence length="187" mass="19191">MEALKGVLAVIGTLIGILSGLLTLYAKYLDLKARAAREEAESPSAAEPRRGRPGEFDKPPPAQPVPTPAAVLHARRLVKAPAIAIIVAGTLGLVGNLLLAAMAAADKSTLDGSRPIGFVLTCLSLSVGSAAAVWAGSNMLRARNYWLSVAGAIAVMPGSCLCVVTGVPIGIWSLSVLLKPEVKGAFT</sequence>
<keyword evidence="2" id="KW-1133">Transmembrane helix</keyword>